<comment type="similarity">
    <text evidence="1 2">Belongs to the peptidase S8 family.</text>
</comment>
<dbReference type="InterPro" id="IPR000209">
    <property type="entry name" value="Peptidase_S8/S53_dom"/>
</dbReference>
<dbReference type="RefSeq" id="WP_120583661.1">
    <property type="nucleotide sequence ID" value="NZ_RAWI01000185.1"/>
</dbReference>
<dbReference type="Proteomes" id="UP000278907">
    <property type="component" value="Unassembled WGS sequence"/>
</dbReference>
<evidence type="ECO:0000313" key="5">
    <source>
        <dbReference type="Proteomes" id="UP000278907"/>
    </source>
</evidence>
<evidence type="ECO:0000313" key="4">
    <source>
        <dbReference type="EMBL" id="RKI03174.1"/>
    </source>
</evidence>
<dbReference type="PANTHER" id="PTHR43806">
    <property type="entry name" value="PEPTIDASE S8"/>
    <property type="match status" value="1"/>
</dbReference>
<dbReference type="CDD" id="cd00306">
    <property type="entry name" value="Peptidases_S8_S53"/>
    <property type="match status" value="1"/>
</dbReference>
<feature type="domain" description="Peptidase S8/S53" evidence="3">
    <location>
        <begin position="2"/>
        <end position="155"/>
    </location>
</feature>
<reference evidence="4 5" key="1">
    <citation type="submission" date="2018-09" db="EMBL/GenBank/DDBJ databases">
        <authorList>
            <person name="Livingstone P.G."/>
            <person name="Whitworth D.E."/>
        </authorList>
    </citation>
    <scope>NUCLEOTIDE SEQUENCE [LARGE SCALE GENOMIC DNA]</scope>
    <source>
        <strain evidence="4 5">CA031B</strain>
    </source>
</reference>
<dbReference type="PANTHER" id="PTHR43806:SF7">
    <property type="entry name" value="MEMBRANE-BOUND TRANSCRIPTION FACTOR SITE-1 PROTEASE"/>
    <property type="match status" value="1"/>
</dbReference>
<dbReference type="PROSITE" id="PS51892">
    <property type="entry name" value="SUBTILASE"/>
    <property type="match status" value="1"/>
</dbReference>
<gene>
    <name evidence="4" type="ORF">D7Y13_22720</name>
</gene>
<proteinExistence type="inferred from homology"/>
<keyword evidence="5" id="KW-1185">Reference proteome</keyword>
<dbReference type="Pfam" id="PF00082">
    <property type="entry name" value="Peptidase_S8"/>
    <property type="match status" value="1"/>
</dbReference>
<dbReference type="SUPFAM" id="SSF52743">
    <property type="entry name" value="Subtilisin-like"/>
    <property type="match status" value="1"/>
</dbReference>
<sequence length="237" mass="25547">MKVAVVDSGVSVDFLRQHGGPLAGAASFTLDRAARRLESRVHSREELDAWRGGSAVLDDLEDTHGHGTAVLSLLMDAGPCPPNVEWYVARVLDERMRGDSLCLLEALEWLTNDVRPDLINLSLGTVDRAFEAPLTELLWRAVRQGAVVVCAAGPVPCLPAGLGAVVTVADAKTARLLGRTDTVDHVEHAPTVRLYASGTWCERPMTSSYACALAVARVLREGCPPDWRRQAPAAHAR</sequence>
<name>A0ABX9QG33_9BACT</name>
<dbReference type="Gene3D" id="3.40.50.200">
    <property type="entry name" value="Peptidase S8/S53 domain"/>
    <property type="match status" value="1"/>
</dbReference>
<evidence type="ECO:0000256" key="2">
    <source>
        <dbReference type="PROSITE-ProRule" id="PRU01240"/>
    </source>
</evidence>
<dbReference type="EMBL" id="RAWI01000185">
    <property type="protein sequence ID" value="RKI03174.1"/>
    <property type="molecule type" value="Genomic_DNA"/>
</dbReference>
<evidence type="ECO:0000256" key="1">
    <source>
        <dbReference type="ARBA" id="ARBA00011073"/>
    </source>
</evidence>
<organism evidence="4 5">
    <name type="scientific">Corallococcus praedator</name>
    <dbReference type="NCBI Taxonomy" id="2316724"/>
    <lineage>
        <taxon>Bacteria</taxon>
        <taxon>Pseudomonadati</taxon>
        <taxon>Myxococcota</taxon>
        <taxon>Myxococcia</taxon>
        <taxon>Myxococcales</taxon>
        <taxon>Cystobacterineae</taxon>
        <taxon>Myxococcaceae</taxon>
        <taxon>Corallococcus</taxon>
    </lineage>
</organism>
<evidence type="ECO:0000259" key="3">
    <source>
        <dbReference type="Pfam" id="PF00082"/>
    </source>
</evidence>
<dbReference type="InterPro" id="IPR036852">
    <property type="entry name" value="Peptidase_S8/S53_dom_sf"/>
</dbReference>
<comment type="caution">
    <text evidence="2">Lacks conserved residue(s) required for the propagation of feature annotation.</text>
</comment>
<protein>
    <recommendedName>
        <fullName evidence="3">Peptidase S8/S53 domain-containing protein</fullName>
    </recommendedName>
</protein>
<comment type="caution">
    <text evidence="4">The sequence shown here is derived from an EMBL/GenBank/DDBJ whole genome shotgun (WGS) entry which is preliminary data.</text>
</comment>
<accession>A0ABX9QG33</accession>
<dbReference type="InterPro" id="IPR050131">
    <property type="entry name" value="Peptidase_S8_subtilisin-like"/>
</dbReference>